<evidence type="ECO:0000313" key="2">
    <source>
        <dbReference type="EMBL" id="VFK17217.1"/>
    </source>
</evidence>
<gene>
    <name evidence="2" type="ORF">BECKLFY1418C_GA0070996_102936</name>
</gene>
<dbReference type="Pfam" id="PF14261">
    <property type="entry name" value="DUF4351"/>
    <property type="match status" value="1"/>
</dbReference>
<accession>A0A450WJL3</accession>
<dbReference type="InterPro" id="IPR025587">
    <property type="entry name" value="DUF4351"/>
</dbReference>
<sequence>MNSLISQFAQDIRQRALQEGVQQGMQQGRQEGLLEGEVKGKAELLLRMLPRRFGPLPSEISEQIYKADPNTIESWADRVLDAKSLDDVFLENKTYLA</sequence>
<reference evidence="2" key="1">
    <citation type="submission" date="2019-02" db="EMBL/GenBank/DDBJ databases">
        <authorList>
            <person name="Gruber-Vodicka R. H."/>
            <person name="Seah K. B. B."/>
        </authorList>
    </citation>
    <scope>NUCLEOTIDE SEQUENCE</scope>
    <source>
        <strain evidence="2">BECK_BY7</strain>
    </source>
</reference>
<organism evidence="2">
    <name type="scientific">Candidatus Kentrum sp. LFY</name>
    <dbReference type="NCBI Taxonomy" id="2126342"/>
    <lineage>
        <taxon>Bacteria</taxon>
        <taxon>Pseudomonadati</taxon>
        <taxon>Pseudomonadota</taxon>
        <taxon>Gammaproteobacteria</taxon>
        <taxon>Candidatus Kentrum</taxon>
    </lineage>
</organism>
<name>A0A450WJL3_9GAMM</name>
<proteinExistence type="predicted"/>
<protein>
    <recommendedName>
        <fullName evidence="1">DUF4351 domain-containing protein</fullName>
    </recommendedName>
</protein>
<evidence type="ECO:0000259" key="1">
    <source>
        <dbReference type="Pfam" id="PF14261"/>
    </source>
</evidence>
<dbReference type="AlphaFoldDB" id="A0A450WJL3"/>
<feature type="domain" description="DUF4351" evidence="1">
    <location>
        <begin position="27"/>
        <end position="87"/>
    </location>
</feature>
<dbReference type="PANTHER" id="PTHR35586">
    <property type="entry name" value="SLL1691 PROTEIN"/>
    <property type="match status" value="1"/>
</dbReference>
<dbReference type="EMBL" id="CAADFN010000029">
    <property type="protein sequence ID" value="VFK17217.1"/>
    <property type="molecule type" value="Genomic_DNA"/>
</dbReference>
<dbReference type="PANTHER" id="PTHR35586:SF1">
    <property type="entry name" value="SLL1691 PROTEIN"/>
    <property type="match status" value="1"/>
</dbReference>